<comment type="similarity">
    <text evidence="1">Belongs to the metallo-dependent hydrolases superfamily. TatD-type hydrolase family.</text>
</comment>
<accession>A0A8J6PAT0</accession>
<dbReference type="EMBL" id="JACNFK010000024">
    <property type="protein sequence ID" value="MBC8519591.1"/>
    <property type="molecule type" value="Genomic_DNA"/>
</dbReference>
<gene>
    <name evidence="5" type="ORF">H8D24_04185</name>
</gene>
<dbReference type="Gene3D" id="3.20.20.140">
    <property type="entry name" value="Metal-dependent hydrolases"/>
    <property type="match status" value="1"/>
</dbReference>
<evidence type="ECO:0000256" key="3">
    <source>
        <dbReference type="ARBA" id="ARBA00022801"/>
    </source>
</evidence>
<evidence type="ECO:0000256" key="4">
    <source>
        <dbReference type="PIRSR" id="PIRSR005902-1"/>
    </source>
</evidence>
<evidence type="ECO:0000313" key="6">
    <source>
        <dbReference type="Proteomes" id="UP000654401"/>
    </source>
</evidence>
<evidence type="ECO:0000313" key="5">
    <source>
        <dbReference type="EMBL" id="MBC8519591.1"/>
    </source>
</evidence>
<keyword evidence="2 4" id="KW-0479">Metal-binding</keyword>
<evidence type="ECO:0000256" key="1">
    <source>
        <dbReference type="ARBA" id="ARBA00009275"/>
    </source>
</evidence>
<dbReference type="Proteomes" id="UP000654401">
    <property type="component" value="Unassembled WGS sequence"/>
</dbReference>
<dbReference type="GO" id="GO:0016788">
    <property type="term" value="F:hydrolase activity, acting on ester bonds"/>
    <property type="evidence" value="ECO:0007669"/>
    <property type="project" value="InterPro"/>
</dbReference>
<feature type="binding site" evidence="4">
    <location>
        <position position="7"/>
    </location>
    <ligand>
        <name>a divalent metal cation</name>
        <dbReference type="ChEBI" id="CHEBI:60240"/>
        <label>1</label>
    </ligand>
</feature>
<dbReference type="CDD" id="cd01310">
    <property type="entry name" value="TatD_DNAse"/>
    <property type="match status" value="1"/>
</dbReference>
<dbReference type="FunFam" id="3.20.20.140:FF:000005">
    <property type="entry name" value="TatD family hydrolase"/>
    <property type="match status" value="1"/>
</dbReference>
<dbReference type="InterPro" id="IPR015991">
    <property type="entry name" value="TatD/YcfH-like"/>
</dbReference>
<proteinExistence type="inferred from homology"/>
<dbReference type="SUPFAM" id="SSF51556">
    <property type="entry name" value="Metallo-dependent hydrolases"/>
    <property type="match status" value="1"/>
</dbReference>
<feature type="binding site" evidence="4">
    <location>
        <position position="128"/>
    </location>
    <ligand>
        <name>a divalent metal cation</name>
        <dbReference type="ChEBI" id="CHEBI:60240"/>
        <label>2</label>
    </ligand>
</feature>
<dbReference type="InterPro" id="IPR001130">
    <property type="entry name" value="TatD-like"/>
</dbReference>
<reference evidence="5 6" key="1">
    <citation type="submission" date="2020-08" db="EMBL/GenBank/DDBJ databases">
        <title>Bridging the membrane lipid divide: bacteria of the FCB group superphylum have the potential to synthesize archaeal ether lipids.</title>
        <authorList>
            <person name="Villanueva L."/>
            <person name="Von Meijenfeldt F.A.B."/>
            <person name="Westbye A.B."/>
            <person name="Yadav S."/>
            <person name="Hopmans E.C."/>
            <person name="Dutilh B.E."/>
            <person name="Sinninghe Damste J.S."/>
        </authorList>
    </citation>
    <scope>NUCLEOTIDE SEQUENCE [LARGE SCALE GENOMIC DNA]</scope>
    <source>
        <strain evidence="5">NIOZ-UU100</strain>
    </source>
</reference>
<dbReference type="PANTHER" id="PTHR46124:SF3">
    <property type="entry name" value="HYDROLASE"/>
    <property type="match status" value="1"/>
</dbReference>
<dbReference type="InterPro" id="IPR018228">
    <property type="entry name" value="DNase_TatD-rel_CS"/>
</dbReference>
<feature type="binding site" evidence="4">
    <location>
        <position position="5"/>
    </location>
    <ligand>
        <name>a divalent metal cation</name>
        <dbReference type="ChEBI" id="CHEBI:60240"/>
        <label>1</label>
    </ligand>
</feature>
<dbReference type="AlphaFoldDB" id="A0A8J6PAT0"/>
<dbReference type="InterPro" id="IPR032466">
    <property type="entry name" value="Metal_Hydrolase"/>
</dbReference>
<dbReference type="PROSITE" id="PS01137">
    <property type="entry name" value="TATD_1"/>
    <property type="match status" value="1"/>
</dbReference>
<keyword evidence="3 5" id="KW-0378">Hydrolase</keyword>
<dbReference type="GO" id="GO:0004536">
    <property type="term" value="F:DNA nuclease activity"/>
    <property type="evidence" value="ECO:0007669"/>
    <property type="project" value="InterPro"/>
</dbReference>
<dbReference type="GO" id="GO:0046872">
    <property type="term" value="F:metal ion binding"/>
    <property type="evidence" value="ECO:0007669"/>
    <property type="project" value="UniProtKB-KW"/>
</dbReference>
<feature type="binding site" evidence="4">
    <location>
        <position position="151"/>
    </location>
    <ligand>
        <name>a divalent metal cation</name>
        <dbReference type="ChEBI" id="CHEBI:60240"/>
        <label>2</label>
    </ligand>
</feature>
<feature type="binding site" evidence="4">
    <location>
        <position position="201"/>
    </location>
    <ligand>
        <name>a divalent metal cation</name>
        <dbReference type="ChEBI" id="CHEBI:60240"/>
        <label>1</label>
    </ligand>
</feature>
<sequence>MIDSHCHLDFPDFDRDRDKVISNCIALGVDQIIIPGVSSLQWDKALQLRKKQSCLRVAIGLHPLFLAQHTTEDLTALDTVLSSNSDIVAVGEIGLDYYLPDSDRQGQRELFIRQLDIAREHKRPLLLHVRKAHQEAVQILHEHNHYGGVVHAFSGSLEQAQQYIEMGFLIGVGGVVTRPNAAKLHRTVREVSLHSIALETDAPDLPPVWARGERNSPEQLPAIAQAIADIRGESLDRVAEESTKNIVNVLELS</sequence>
<feature type="binding site" evidence="4">
    <location>
        <position position="92"/>
    </location>
    <ligand>
        <name>a divalent metal cation</name>
        <dbReference type="ChEBI" id="CHEBI:60240"/>
        <label>1</label>
    </ligand>
</feature>
<organism evidence="5 6">
    <name type="scientific">Candidatus Thiopontia autotrophica</name>
    <dbReference type="NCBI Taxonomy" id="2841688"/>
    <lineage>
        <taxon>Bacteria</taxon>
        <taxon>Pseudomonadati</taxon>
        <taxon>Pseudomonadota</taxon>
        <taxon>Gammaproteobacteria</taxon>
        <taxon>Candidatus Thiopontia</taxon>
    </lineage>
</organism>
<protein>
    <submittedName>
        <fullName evidence="5">TatD family hydrolase</fullName>
    </submittedName>
</protein>
<dbReference type="Pfam" id="PF01026">
    <property type="entry name" value="TatD_DNase"/>
    <property type="match status" value="1"/>
</dbReference>
<dbReference type="PANTHER" id="PTHR46124">
    <property type="entry name" value="D-AMINOACYL-TRNA DEACYLASE"/>
    <property type="match status" value="1"/>
</dbReference>
<evidence type="ECO:0000256" key="2">
    <source>
        <dbReference type="ARBA" id="ARBA00022723"/>
    </source>
</evidence>
<dbReference type="NCBIfam" id="TIGR00010">
    <property type="entry name" value="YchF/TatD family DNA exonuclease"/>
    <property type="match status" value="1"/>
</dbReference>
<comment type="caution">
    <text evidence="5">The sequence shown here is derived from an EMBL/GenBank/DDBJ whole genome shotgun (WGS) entry which is preliminary data.</text>
</comment>
<dbReference type="GO" id="GO:0005829">
    <property type="term" value="C:cytosol"/>
    <property type="evidence" value="ECO:0007669"/>
    <property type="project" value="TreeGrafter"/>
</dbReference>
<name>A0A8J6PAT0_9GAMM</name>
<dbReference type="PIRSF" id="PIRSF005902">
    <property type="entry name" value="DNase_TatD"/>
    <property type="match status" value="1"/>
</dbReference>